<evidence type="ECO:0000313" key="11">
    <source>
        <dbReference type="Proteomes" id="UP001501496"/>
    </source>
</evidence>
<evidence type="ECO:0000256" key="8">
    <source>
        <dbReference type="SAM" id="SignalP"/>
    </source>
</evidence>
<dbReference type="InterPro" id="IPR036909">
    <property type="entry name" value="Cyt_c-like_dom_sf"/>
</dbReference>
<evidence type="ECO:0000313" key="10">
    <source>
        <dbReference type="EMBL" id="GAA4239469.1"/>
    </source>
</evidence>
<keyword evidence="6 7" id="KW-0408">Iron</keyword>
<keyword evidence="11" id="KW-1185">Reference proteome</keyword>
<organism evidence="10 11">
    <name type="scientific">Postechiella marina</name>
    <dbReference type="NCBI Taxonomy" id="943941"/>
    <lineage>
        <taxon>Bacteria</taxon>
        <taxon>Pseudomonadati</taxon>
        <taxon>Bacteroidota</taxon>
        <taxon>Flavobacteriia</taxon>
        <taxon>Flavobacteriales</taxon>
        <taxon>Flavobacteriaceae</taxon>
        <taxon>Postechiella</taxon>
    </lineage>
</organism>
<evidence type="ECO:0000259" key="9">
    <source>
        <dbReference type="PROSITE" id="PS51007"/>
    </source>
</evidence>
<keyword evidence="4 8" id="KW-0732">Signal</keyword>
<dbReference type="InterPro" id="IPR004852">
    <property type="entry name" value="Di-haem_cyt_c_peroxidsae"/>
</dbReference>
<dbReference type="Gene3D" id="1.20.1420.20">
    <property type="entry name" value="M75 peptidase, HXXE motif"/>
    <property type="match status" value="1"/>
</dbReference>
<feature type="domain" description="Cytochrome c" evidence="9">
    <location>
        <begin position="304"/>
        <end position="432"/>
    </location>
</feature>
<name>A0ABP8CIF2_9FLAO</name>
<dbReference type="PROSITE" id="PS51257">
    <property type="entry name" value="PROKAR_LIPOPROTEIN"/>
    <property type="match status" value="1"/>
</dbReference>
<dbReference type="Proteomes" id="UP001501496">
    <property type="component" value="Unassembled WGS sequence"/>
</dbReference>
<keyword evidence="3 7" id="KW-0479">Metal-binding</keyword>
<sequence length="600" mass="68316">MNTYILKKAKAYTFCVCLLLIISCNTKTKNVEPVSINEQVLKLYVNNLSQAINSLDAIITAKTTKEKKSNYIKARKHFKLAEPILAYVDNNNFKSLNAPNILIIAGEESFDTRVMNPFGFQVVEEALYSDIIDRELLNNVTNTTSNRLKLLKTNAHLQLKKHNTIWLLRNQITRIATTGITGFDSPALNQSLVESAYTYQTIIELIKLNEAHFKSKELLLEFVASIEQAQKILNHDFDTFDRFDFIKTNINEQLKLLVKIQEDWNVDFPFEMALSNNMNTLFSQKTINQTYLMDNLSDTTQINKKIAFGKALFNDKSLSKDYSMACASCHIKELAFTDGKKVFNKNQTRNSPTLTYAAYQNDFFLDSRTGSLEGQVIGVVNNHNEFNMTMDSIVQRVVNNPFYKNQIDSLYNNKRTSYNIRHAIASYIRTLNTFDSKFDKNIRGEENTLTTQEKKGFNLFMGKALCATCHFAPIFNGTVPPRFKDTELEAIGVPHTTDTINPILSKDLGRYNVYKTEARKHFFKTPTIRNIALTAPYMHNGVYQTLEEVVDFYNKGGGVGLGIDLPNQTLPFDNLNLSGDEQQALIAFMKTLTDAHLVSY</sequence>
<dbReference type="EMBL" id="BAABCA010000008">
    <property type="protein sequence ID" value="GAA4239469.1"/>
    <property type="molecule type" value="Genomic_DNA"/>
</dbReference>
<comment type="caution">
    <text evidence="10">The sequence shown here is derived from an EMBL/GenBank/DDBJ whole genome shotgun (WGS) entry which is preliminary data.</text>
</comment>
<reference evidence="11" key="1">
    <citation type="journal article" date="2019" name="Int. J. Syst. Evol. Microbiol.">
        <title>The Global Catalogue of Microorganisms (GCM) 10K type strain sequencing project: providing services to taxonomists for standard genome sequencing and annotation.</title>
        <authorList>
            <consortium name="The Broad Institute Genomics Platform"/>
            <consortium name="The Broad Institute Genome Sequencing Center for Infectious Disease"/>
            <person name="Wu L."/>
            <person name="Ma J."/>
        </authorList>
    </citation>
    <scope>NUCLEOTIDE SEQUENCE [LARGE SCALE GENOMIC DNA]</scope>
    <source>
        <strain evidence="11">JCM 17630</strain>
    </source>
</reference>
<feature type="signal peptide" evidence="8">
    <location>
        <begin position="1"/>
        <end position="28"/>
    </location>
</feature>
<keyword evidence="10" id="KW-0575">Peroxidase</keyword>
<evidence type="ECO:0000256" key="6">
    <source>
        <dbReference type="ARBA" id="ARBA00023004"/>
    </source>
</evidence>
<feature type="domain" description="Cytochrome c" evidence="9">
    <location>
        <begin position="451"/>
        <end position="593"/>
    </location>
</feature>
<evidence type="ECO:0000256" key="2">
    <source>
        <dbReference type="ARBA" id="ARBA00022617"/>
    </source>
</evidence>
<accession>A0ABP8CIF2</accession>
<evidence type="ECO:0000256" key="3">
    <source>
        <dbReference type="ARBA" id="ARBA00022723"/>
    </source>
</evidence>
<dbReference type="PROSITE" id="PS51007">
    <property type="entry name" value="CYTC"/>
    <property type="match status" value="2"/>
</dbReference>
<dbReference type="Pfam" id="PF03150">
    <property type="entry name" value="CCP_MauG"/>
    <property type="match status" value="1"/>
</dbReference>
<dbReference type="InterPro" id="IPR009056">
    <property type="entry name" value="Cyt_c-like_dom"/>
</dbReference>
<dbReference type="Gene3D" id="1.10.760.10">
    <property type="entry name" value="Cytochrome c-like domain"/>
    <property type="match status" value="2"/>
</dbReference>
<comment type="subcellular location">
    <subcellularLocation>
        <location evidence="1">Cell envelope</location>
    </subcellularLocation>
</comment>
<evidence type="ECO:0000256" key="4">
    <source>
        <dbReference type="ARBA" id="ARBA00022729"/>
    </source>
</evidence>
<evidence type="ECO:0000256" key="1">
    <source>
        <dbReference type="ARBA" id="ARBA00004196"/>
    </source>
</evidence>
<dbReference type="InterPro" id="IPR038352">
    <property type="entry name" value="Imelysin_sf"/>
</dbReference>
<evidence type="ECO:0000256" key="7">
    <source>
        <dbReference type="PROSITE-ProRule" id="PRU00433"/>
    </source>
</evidence>
<gene>
    <name evidence="10" type="ORF">GCM10022291_33900</name>
</gene>
<proteinExistence type="predicted"/>
<keyword evidence="2 7" id="KW-0349">Heme</keyword>
<dbReference type="InterPro" id="IPR051395">
    <property type="entry name" value="Cytochrome_c_Peroxidase/MauG"/>
</dbReference>
<evidence type="ECO:0000256" key="5">
    <source>
        <dbReference type="ARBA" id="ARBA00023002"/>
    </source>
</evidence>
<dbReference type="SUPFAM" id="SSF46626">
    <property type="entry name" value="Cytochrome c"/>
    <property type="match status" value="2"/>
</dbReference>
<feature type="chain" id="PRO_5047162088" evidence="8">
    <location>
        <begin position="29"/>
        <end position="600"/>
    </location>
</feature>
<dbReference type="RefSeq" id="WP_344789556.1">
    <property type="nucleotide sequence ID" value="NZ_BAABCA010000008.1"/>
</dbReference>
<protein>
    <submittedName>
        <fullName evidence="10">Cytochrome c peroxidase</fullName>
    </submittedName>
</protein>
<dbReference type="PANTHER" id="PTHR30600:SF10">
    <property type="entry name" value="BLL6722 PROTEIN"/>
    <property type="match status" value="1"/>
</dbReference>
<dbReference type="PANTHER" id="PTHR30600">
    <property type="entry name" value="CYTOCHROME C PEROXIDASE-RELATED"/>
    <property type="match status" value="1"/>
</dbReference>
<keyword evidence="5" id="KW-0560">Oxidoreductase</keyword>
<dbReference type="GO" id="GO:0004601">
    <property type="term" value="F:peroxidase activity"/>
    <property type="evidence" value="ECO:0007669"/>
    <property type="project" value="UniProtKB-KW"/>
</dbReference>